<dbReference type="Proteomes" id="UP000008022">
    <property type="component" value="Unassembled WGS sequence"/>
</dbReference>
<dbReference type="Gramene" id="ORUFI07G13550.1">
    <property type="protein sequence ID" value="ORUFI07G13550.1"/>
    <property type="gene ID" value="ORUFI07G13550"/>
</dbReference>
<accession>A0A0E0Q7U4</accession>
<name>A0A0E0Q7U4_ORYRU</name>
<keyword evidence="2" id="KW-1185">Reference proteome</keyword>
<organism evidence="1 2">
    <name type="scientific">Oryza rufipogon</name>
    <name type="common">Brownbeard rice</name>
    <name type="synonym">Asian wild rice</name>
    <dbReference type="NCBI Taxonomy" id="4529"/>
    <lineage>
        <taxon>Eukaryota</taxon>
        <taxon>Viridiplantae</taxon>
        <taxon>Streptophyta</taxon>
        <taxon>Embryophyta</taxon>
        <taxon>Tracheophyta</taxon>
        <taxon>Spermatophyta</taxon>
        <taxon>Magnoliopsida</taxon>
        <taxon>Liliopsida</taxon>
        <taxon>Poales</taxon>
        <taxon>Poaceae</taxon>
        <taxon>BOP clade</taxon>
        <taxon>Oryzoideae</taxon>
        <taxon>Oryzeae</taxon>
        <taxon>Oryzinae</taxon>
        <taxon>Oryza</taxon>
    </lineage>
</organism>
<dbReference type="SUPFAM" id="SSF54001">
    <property type="entry name" value="Cysteine proteinases"/>
    <property type="match status" value="1"/>
</dbReference>
<dbReference type="InterPro" id="IPR038765">
    <property type="entry name" value="Papain-like_cys_pep_sf"/>
</dbReference>
<reference evidence="1" key="2">
    <citation type="submission" date="2015-06" db="UniProtKB">
        <authorList>
            <consortium name="EnsemblPlants"/>
        </authorList>
    </citation>
    <scope>IDENTIFICATION</scope>
</reference>
<evidence type="ECO:0008006" key="3">
    <source>
        <dbReference type="Google" id="ProtNLM"/>
    </source>
</evidence>
<dbReference type="Gene3D" id="3.40.395.10">
    <property type="entry name" value="Adenoviral Proteinase, Chain A"/>
    <property type="match status" value="1"/>
</dbReference>
<protein>
    <recommendedName>
        <fullName evidence="3">Ubiquitin-like protease family profile domain-containing protein</fullName>
    </recommendedName>
</protein>
<evidence type="ECO:0000313" key="2">
    <source>
        <dbReference type="Proteomes" id="UP000008022"/>
    </source>
</evidence>
<dbReference type="EnsemblPlants" id="ORUFI07G13550.1">
    <property type="protein sequence ID" value="ORUFI07G13550.1"/>
    <property type="gene ID" value="ORUFI07G13550"/>
</dbReference>
<reference evidence="2" key="1">
    <citation type="submission" date="2013-06" db="EMBL/GenBank/DDBJ databases">
        <authorList>
            <person name="Zhao Q."/>
        </authorList>
    </citation>
    <scope>NUCLEOTIDE SEQUENCE</scope>
    <source>
        <strain evidence="2">cv. W1943</strain>
    </source>
</reference>
<evidence type="ECO:0000313" key="1">
    <source>
        <dbReference type="EnsemblPlants" id="ORUFI07G13550.1"/>
    </source>
</evidence>
<dbReference type="HOGENOM" id="CLU_2112925_0_0_1"/>
<sequence length="115" mass="13386">MLILPNLVVNKFLPDKSNAISGSNKRKKMETETESSNLHVALDTRTNSSPFGFGDIFIVEYPESPHQDTLHDCGFCVMRMLECTTVQRDTMKYRKQLCHRLIYHHFNDLHPHRVI</sequence>
<dbReference type="AlphaFoldDB" id="A0A0E0Q7U4"/>
<proteinExistence type="predicted"/>